<protein>
    <recommendedName>
        <fullName evidence="4">Transposase</fullName>
    </recommendedName>
</protein>
<dbReference type="AlphaFoldDB" id="A0A8T0FY59"/>
<evidence type="ECO:0000313" key="3">
    <source>
        <dbReference type="Proteomes" id="UP000807504"/>
    </source>
</evidence>
<proteinExistence type="predicted"/>
<keyword evidence="3" id="KW-1185">Reference proteome</keyword>
<evidence type="ECO:0000256" key="1">
    <source>
        <dbReference type="SAM" id="MobiDB-lite"/>
    </source>
</evidence>
<organism evidence="2 3">
    <name type="scientific">Argiope bruennichi</name>
    <name type="common">Wasp spider</name>
    <name type="synonym">Aranea bruennichi</name>
    <dbReference type="NCBI Taxonomy" id="94029"/>
    <lineage>
        <taxon>Eukaryota</taxon>
        <taxon>Metazoa</taxon>
        <taxon>Ecdysozoa</taxon>
        <taxon>Arthropoda</taxon>
        <taxon>Chelicerata</taxon>
        <taxon>Arachnida</taxon>
        <taxon>Araneae</taxon>
        <taxon>Araneomorphae</taxon>
        <taxon>Entelegynae</taxon>
        <taxon>Araneoidea</taxon>
        <taxon>Araneidae</taxon>
        <taxon>Argiope</taxon>
    </lineage>
</organism>
<sequence>MKKVHYTDRSHDSLVDDPRPDQANTVITADLIDKVEDLVRSQPGVKLRMLAVKVDVSIGTMWAIVHDRLRYRKVCAQWDPKQLTAQHKELRLGLTFQYLFGIMKTLLFWSGSSRVKRAGAITTSQRQSGTAYSGSIRHHFPLKSSKPLRQ</sequence>
<reference evidence="2" key="2">
    <citation type="submission" date="2020-06" db="EMBL/GenBank/DDBJ databases">
        <authorList>
            <person name="Sheffer M."/>
        </authorList>
    </citation>
    <scope>NUCLEOTIDE SEQUENCE</scope>
</reference>
<feature type="region of interest" description="Disordered" evidence="1">
    <location>
        <begin position="1"/>
        <end position="21"/>
    </location>
</feature>
<accession>A0A8T0FY59</accession>
<gene>
    <name evidence="2" type="ORF">HNY73_002513</name>
</gene>
<dbReference type="EMBL" id="JABXBU010000002">
    <property type="protein sequence ID" value="KAF8794539.1"/>
    <property type="molecule type" value="Genomic_DNA"/>
</dbReference>
<evidence type="ECO:0000313" key="2">
    <source>
        <dbReference type="EMBL" id="KAF8794539.1"/>
    </source>
</evidence>
<comment type="caution">
    <text evidence="2">The sequence shown here is derived from an EMBL/GenBank/DDBJ whole genome shotgun (WGS) entry which is preliminary data.</text>
</comment>
<feature type="compositionally biased region" description="Basic and acidic residues" evidence="1">
    <location>
        <begin position="1"/>
        <end position="20"/>
    </location>
</feature>
<evidence type="ECO:0008006" key="4">
    <source>
        <dbReference type="Google" id="ProtNLM"/>
    </source>
</evidence>
<name>A0A8T0FY59_ARGBR</name>
<dbReference type="Proteomes" id="UP000807504">
    <property type="component" value="Unassembled WGS sequence"/>
</dbReference>
<reference evidence="2" key="1">
    <citation type="journal article" date="2020" name="bioRxiv">
        <title>Chromosome-level reference genome of the European wasp spider Argiope bruennichi: a resource for studies on range expansion and evolutionary adaptation.</title>
        <authorList>
            <person name="Sheffer M.M."/>
            <person name="Hoppe A."/>
            <person name="Krehenwinkel H."/>
            <person name="Uhl G."/>
            <person name="Kuss A.W."/>
            <person name="Jensen L."/>
            <person name="Jensen C."/>
            <person name="Gillespie R.G."/>
            <person name="Hoff K.J."/>
            <person name="Prost S."/>
        </authorList>
    </citation>
    <scope>NUCLEOTIDE SEQUENCE</scope>
</reference>